<dbReference type="AlphaFoldDB" id="A0A4C1WYS8"/>
<organism evidence="1 2">
    <name type="scientific">Eumeta variegata</name>
    <name type="common">Bagworm moth</name>
    <name type="synonym">Eumeta japonica</name>
    <dbReference type="NCBI Taxonomy" id="151549"/>
    <lineage>
        <taxon>Eukaryota</taxon>
        <taxon>Metazoa</taxon>
        <taxon>Ecdysozoa</taxon>
        <taxon>Arthropoda</taxon>
        <taxon>Hexapoda</taxon>
        <taxon>Insecta</taxon>
        <taxon>Pterygota</taxon>
        <taxon>Neoptera</taxon>
        <taxon>Endopterygota</taxon>
        <taxon>Lepidoptera</taxon>
        <taxon>Glossata</taxon>
        <taxon>Ditrysia</taxon>
        <taxon>Tineoidea</taxon>
        <taxon>Psychidae</taxon>
        <taxon>Oiketicinae</taxon>
        <taxon>Eumeta</taxon>
    </lineage>
</organism>
<accession>A0A4C1WYS8</accession>
<reference evidence="1 2" key="1">
    <citation type="journal article" date="2019" name="Commun. Biol.">
        <title>The bagworm genome reveals a unique fibroin gene that provides high tensile strength.</title>
        <authorList>
            <person name="Kono N."/>
            <person name="Nakamura H."/>
            <person name="Ohtoshi R."/>
            <person name="Tomita M."/>
            <person name="Numata K."/>
            <person name="Arakawa K."/>
        </authorList>
    </citation>
    <scope>NUCLEOTIDE SEQUENCE [LARGE SCALE GENOMIC DNA]</scope>
</reference>
<evidence type="ECO:0000313" key="1">
    <source>
        <dbReference type="EMBL" id="GBP56521.1"/>
    </source>
</evidence>
<sequence>MRYSDKKNSRFSNANNQKLIDRYQQRAERSKQNILTFANYNHYRDKVNRSGRVTANNSIDRYIQARAPAPRPDNVYLHRTSALSPELVEFRQNNSVAISHLVSTFQRFQNSVICLSAGYLHLGTRAAALSNLTRELSRNHSGVQYSARKSAALNCLRMMQCAGSALPDPTFFSPAFLYYAIATFS</sequence>
<name>A0A4C1WYS8_EUMVA</name>
<evidence type="ECO:0000313" key="2">
    <source>
        <dbReference type="Proteomes" id="UP000299102"/>
    </source>
</evidence>
<dbReference type="Proteomes" id="UP000299102">
    <property type="component" value="Unassembled WGS sequence"/>
</dbReference>
<comment type="caution">
    <text evidence="1">The sequence shown here is derived from an EMBL/GenBank/DDBJ whole genome shotgun (WGS) entry which is preliminary data.</text>
</comment>
<keyword evidence="2" id="KW-1185">Reference proteome</keyword>
<protein>
    <submittedName>
        <fullName evidence="1">Uncharacterized protein</fullName>
    </submittedName>
</protein>
<gene>
    <name evidence="1" type="ORF">EVAR_42715_1</name>
</gene>
<dbReference type="EMBL" id="BGZK01000694">
    <property type="protein sequence ID" value="GBP56521.1"/>
    <property type="molecule type" value="Genomic_DNA"/>
</dbReference>
<dbReference type="OrthoDB" id="416253at2759"/>
<proteinExistence type="predicted"/>